<dbReference type="SUPFAM" id="SSF53335">
    <property type="entry name" value="S-adenosyl-L-methionine-dependent methyltransferases"/>
    <property type="match status" value="1"/>
</dbReference>
<dbReference type="Pfam" id="PF01596">
    <property type="entry name" value="Methyltransf_3"/>
    <property type="match status" value="1"/>
</dbReference>
<dbReference type="RefSeq" id="WP_159155659.1">
    <property type="nucleotide sequence ID" value="NZ_CP013210.1"/>
</dbReference>
<comment type="caution">
    <text evidence="4">The sequence shown here is derived from an EMBL/GenBank/DDBJ whole genome shotgun (WGS) entry which is preliminary data.</text>
</comment>
<keyword evidence="1" id="KW-0489">Methyltransferase</keyword>
<dbReference type="InterPro" id="IPR029063">
    <property type="entry name" value="SAM-dependent_MTases_sf"/>
</dbReference>
<dbReference type="EMBL" id="JACAGJ010000001">
    <property type="protein sequence ID" value="MDM1070907.1"/>
    <property type="molecule type" value="Genomic_DNA"/>
</dbReference>
<dbReference type="CDD" id="cd02440">
    <property type="entry name" value="AdoMet_MTases"/>
    <property type="match status" value="1"/>
</dbReference>
<gene>
    <name evidence="4" type="ORF">HX001_00205</name>
</gene>
<evidence type="ECO:0000256" key="2">
    <source>
        <dbReference type="ARBA" id="ARBA00022679"/>
    </source>
</evidence>
<reference evidence="4" key="2">
    <citation type="journal article" date="2022" name="Sci. Total Environ.">
        <title>Prevalence, transmission, and molecular epidemiology of tet(X)-positive bacteria among humans, animals, and environmental niches in China: An epidemiological, and genomic-based study.</title>
        <authorList>
            <person name="Dong N."/>
            <person name="Zeng Y."/>
            <person name="Cai C."/>
            <person name="Sun C."/>
            <person name="Lu J."/>
            <person name="Liu C."/>
            <person name="Zhou H."/>
            <person name="Sun Q."/>
            <person name="Shu L."/>
            <person name="Wang H."/>
            <person name="Wang Y."/>
            <person name="Wang S."/>
            <person name="Wu C."/>
            <person name="Chan E.W."/>
            <person name="Chen G."/>
            <person name="Shen Z."/>
            <person name="Chen S."/>
            <person name="Zhang R."/>
        </authorList>
    </citation>
    <scope>NUCLEOTIDE SEQUENCE</scope>
    <source>
        <strain evidence="4">R655-4</strain>
    </source>
</reference>
<dbReference type="PANTHER" id="PTHR10509">
    <property type="entry name" value="O-METHYLTRANSFERASE-RELATED"/>
    <property type="match status" value="1"/>
</dbReference>
<proteinExistence type="predicted"/>
<dbReference type="AlphaFoldDB" id="A0AAJ1V693"/>
<dbReference type="GO" id="GO:0008757">
    <property type="term" value="F:S-adenosylmethionine-dependent methyltransferase activity"/>
    <property type="evidence" value="ECO:0007669"/>
    <property type="project" value="TreeGrafter"/>
</dbReference>
<dbReference type="PANTHER" id="PTHR10509:SF14">
    <property type="entry name" value="CAFFEOYL-COA O-METHYLTRANSFERASE 3-RELATED"/>
    <property type="match status" value="1"/>
</dbReference>
<evidence type="ECO:0000313" key="4">
    <source>
        <dbReference type="EMBL" id="MDM1070907.1"/>
    </source>
</evidence>
<evidence type="ECO:0000256" key="1">
    <source>
        <dbReference type="ARBA" id="ARBA00022603"/>
    </source>
</evidence>
<dbReference type="GO" id="GO:0008171">
    <property type="term" value="F:O-methyltransferase activity"/>
    <property type="evidence" value="ECO:0007669"/>
    <property type="project" value="InterPro"/>
</dbReference>
<protein>
    <submittedName>
        <fullName evidence="4">O-methyltransferase</fullName>
    </submittedName>
</protein>
<dbReference type="GO" id="GO:0032259">
    <property type="term" value="P:methylation"/>
    <property type="evidence" value="ECO:0007669"/>
    <property type="project" value="UniProtKB-KW"/>
</dbReference>
<dbReference type="Gene3D" id="3.40.50.150">
    <property type="entry name" value="Vaccinia Virus protein VP39"/>
    <property type="match status" value="1"/>
</dbReference>
<evidence type="ECO:0000313" key="5">
    <source>
        <dbReference type="Proteomes" id="UP001170959"/>
    </source>
</evidence>
<name>A0AAJ1V693_9FLAO</name>
<accession>A0AAJ1V693</accession>
<dbReference type="PROSITE" id="PS51682">
    <property type="entry name" value="SAM_OMT_I"/>
    <property type="match status" value="1"/>
</dbReference>
<dbReference type="Proteomes" id="UP001170959">
    <property type="component" value="Unassembled WGS sequence"/>
</dbReference>
<sequence>MDTDIFSQVDAYISNLLAPEDKALTDTIKSLDTEGLPQHSVSANQGKFLQVMMIACNAKKVLELGTLGGYSTIWLARALPENGKIITIEVDKHHGEVAQKNIANAGLSQKVDLRVGKALDILPQIIAESIEPFDMIFIDADKPPYTEYFDYALQLSRPGTLIICDNVIREGKVLDSNSPDEKVKGVQRLNRMLSENKKVTATILHTVGVKEYDGMAIAVVNRVNK</sequence>
<organism evidence="4 5">
    <name type="scientific">Empedobacter brevis</name>
    <dbReference type="NCBI Taxonomy" id="247"/>
    <lineage>
        <taxon>Bacteria</taxon>
        <taxon>Pseudomonadati</taxon>
        <taxon>Bacteroidota</taxon>
        <taxon>Flavobacteriia</taxon>
        <taxon>Flavobacteriales</taxon>
        <taxon>Weeksellaceae</taxon>
        <taxon>Empedobacter</taxon>
    </lineage>
</organism>
<keyword evidence="2" id="KW-0808">Transferase</keyword>
<dbReference type="InterPro" id="IPR050362">
    <property type="entry name" value="Cation-dep_OMT"/>
</dbReference>
<dbReference type="InterPro" id="IPR002935">
    <property type="entry name" value="SAM_O-MeTrfase"/>
</dbReference>
<keyword evidence="3" id="KW-0949">S-adenosyl-L-methionine</keyword>
<reference evidence="4" key="1">
    <citation type="submission" date="2020-06" db="EMBL/GenBank/DDBJ databases">
        <authorList>
            <person name="Dong N."/>
        </authorList>
    </citation>
    <scope>NUCLEOTIDE SEQUENCE</scope>
    <source>
        <strain evidence="4">R655-4</strain>
    </source>
</reference>
<evidence type="ECO:0000256" key="3">
    <source>
        <dbReference type="ARBA" id="ARBA00022691"/>
    </source>
</evidence>